<dbReference type="Proteomes" id="UP000717328">
    <property type="component" value="Unassembled WGS sequence"/>
</dbReference>
<keyword evidence="3" id="KW-1185">Reference proteome</keyword>
<reference evidence="2" key="2">
    <citation type="submission" date="2021-10" db="EMBL/GenBank/DDBJ databases">
        <title>Phylogenomics reveals ancestral predisposition of the termite-cultivated fungus Termitomyces towards a domesticated lifestyle.</title>
        <authorList>
            <person name="Auxier B."/>
            <person name="Grum-Grzhimaylo A."/>
            <person name="Cardenas M.E."/>
            <person name="Lodge J.D."/>
            <person name="Laessoe T."/>
            <person name="Pedersen O."/>
            <person name="Smith M.E."/>
            <person name="Kuyper T.W."/>
            <person name="Franco-Molano E.A."/>
            <person name="Baroni T.J."/>
            <person name="Aanen D.K."/>
        </authorList>
    </citation>
    <scope>NUCLEOTIDE SEQUENCE</scope>
    <source>
        <strain evidence="2">D49</strain>
    </source>
</reference>
<proteinExistence type="predicted"/>
<accession>A0A9P7GL90</accession>
<comment type="caution">
    <text evidence="2">The sequence shown here is derived from an EMBL/GenBank/DDBJ whole genome shotgun (WGS) entry which is preliminary data.</text>
</comment>
<feature type="compositionally biased region" description="Polar residues" evidence="1">
    <location>
        <begin position="328"/>
        <end position="338"/>
    </location>
</feature>
<evidence type="ECO:0000313" key="3">
    <source>
        <dbReference type="Proteomes" id="UP000717328"/>
    </source>
</evidence>
<protein>
    <submittedName>
        <fullName evidence="2">Uncharacterized protein</fullName>
    </submittedName>
</protein>
<feature type="compositionally biased region" description="Basic and acidic residues" evidence="1">
    <location>
        <begin position="349"/>
        <end position="363"/>
    </location>
</feature>
<dbReference type="EMBL" id="JABCKI010000254">
    <property type="protein sequence ID" value="KAG5651365.1"/>
    <property type="molecule type" value="Genomic_DNA"/>
</dbReference>
<reference evidence="2" key="1">
    <citation type="submission" date="2021-02" db="EMBL/GenBank/DDBJ databases">
        <authorList>
            <person name="Nieuwenhuis M."/>
            <person name="Van De Peppel L.J.J."/>
        </authorList>
    </citation>
    <scope>NUCLEOTIDE SEQUENCE</scope>
    <source>
        <strain evidence="2">D49</strain>
    </source>
</reference>
<feature type="region of interest" description="Disordered" evidence="1">
    <location>
        <begin position="298"/>
        <end position="363"/>
    </location>
</feature>
<name>A0A9P7GL90_9AGAR</name>
<organism evidence="2 3">
    <name type="scientific">Sphagnurus paluster</name>
    <dbReference type="NCBI Taxonomy" id="117069"/>
    <lineage>
        <taxon>Eukaryota</taxon>
        <taxon>Fungi</taxon>
        <taxon>Dikarya</taxon>
        <taxon>Basidiomycota</taxon>
        <taxon>Agaricomycotina</taxon>
        <taxon>Agaricomycetes</taxon>
        <taxon>Agaricomycetidae</taxon>
        <taxon>Agaricales</taxon>
        <taxon>Tricholomatineae</taxon>
        <taxon>Lyophyllaceae</taxon>
        <taxon>Sphagnurus</taxon>
    </lineage>
</organism>
<dbReference type="OrthoDB" id="5563754at2759"/>
<evidence type="ECO:0000256" key="1">
    <source>
        <dbReference type="SAM" id="MobiDB-lite"/>
    </source>
</evidence>
<feature type="compositionally biased region" description="Basic and acidic residues" evidence="1">
    <location>
        <begin position="138"/>
        <end position="158"/>
    </location>
</feature>
<dbReference type="AlphaFoldDB" id="A0A9P7GL90"/>
<evidence type="ECO:0000313" key="2">
    <source>
        <dbReference type="EMBL" id="KAG5651365.1"/>
    </source>
</evidence>
<feature type="region of interest" description="Disordered" evidence="1">
    <location>
        <begin position="74"/>
        <end position="110"/>
    </location>
</feature>
<feature type="region of interest" description="Disordered" evidence="1">
    <location>
        <begin position="138"/>
        <end position="169"/>
    </location>
</feature>
<sequence>MGGAPPPPPRMYHDGTQIRTQAEFPQPGAARQSVWSQVLDPGRAANVDTSRNDKFVQLEPAEAMTKAFTPQGLLSAGIQDKQDRSAKRQEELARETGASLINVPNKPPPPQMGLLGAITAHERERKREGGVGAALTEREREKRLAEDRQRRFDDHQRQQLDQMQQGGSMYGAQFPGGGYMNPMMMMNPMMGMNPMMTGGGLSPMMTGGAMAPMMTGQMGYPGMMPGYNPQHMFAAQHAAQAYQQAMMAFSVAGSQVGGDPGAAAQLNPAMTGGGMFDPRMSMMGMPMMGQMAPMITGMSAFDPRFPPNHSPGNMNEGGLTPPGGFASPGQTPSRQSSPAAHGSPLARPDGAERSSRPESPKPL</sequence>
<gene>
    <name evidence="2" type="ORF">H0H81_008934</name>
</gene>
<feature type="compositionally biased region" description="Basic and acidic residues" evidence="1">
    <location>
        <begin position="80"/>
        <end position="94"/>
    </location>
</feature>